<keyword evidence="1" id="KW-0812">Transmembrane</keyword>
<evidence type="ECO:0000313" key="2">
    <source>
        <dbReference type="EMBL" id="CYU33333.1"/>
    </source>
</evidence>
<dbReference type="AlphaFoldDB" id="A0A0Z8CXP9"/>
<gene>
    <name evidence="2" type="ORF">ERS132394_00224</name>
</gene>
<sequence length="139" mass="16519">MKENNSRKKQLIFFRFWAGQLPLIVLFVLYMMREVISLQILWCVTIGMCMSTSFVINHYFMKEVRKQGEHTVWEPTLYLQQLGFIVLFSIIGLVGLYRGLTAEYFYQKIIGFIGFIIAITFLILLCWGIRTMKDWKKNK</sequence>
<feature type="transmembrane region" description="Helical" evidence="1">
    <location>
        <begin position="77"/>
        <end position="97"/>
    </location>
</feature>
<feature type="transmembrane region" description="Helical" evidence="1">
    <location>
        <begin position="109"/>
        <end position="129"/>
    </location>
</feature>
<evidence type="ECO:0000313" key="3">
    <source>
        <dbReference type="Proteomes" id="UP000072618"/>
    </source>
</evidence>
<dbReference type="EMBL" id="FIGJ01000002">
    <property type="protein sequence ID" value="CYU33333.1"/>
    <property type="molecule type" value="Genomic_DNA"/>
</dbReference>
<reference evidence="2 3" key="1">
    <citation type="submission" date="2016-02" db="EMBL/GenBank/DDBJ databases">
        <authorList>
            <consortium name="Pathogen Informatics"/>
        </authorList>
    </citation>
    <scope>NUCLEOTIDE SEQUENCE [LARGE SCALE GENOMIC DNA]</scope>
    <source>
        <strain evidence="2 3">LSS32</strain>
    </source>
</reference>
<name>A0A0Z8CXP9_STRSU</name>
<protein>
    <submittedName>
        <fullName evidence="2">Immunity protein BlpL</fullName>
    </submittedName>
</protein>
<keyword evidence="1" id="KW-0472">Membrane</keyword>
<feature type="transmembrane region" description="Helical" evidence="1">
    <location>
        <begin position="36"/>
        <end position="56"/>
    </location>
</feature>
<evidence type="ECO:0000256" key="1">
    <source>
        <dbReference type="SAM" id="Phobius"/>
    </source>
</evidence>
<keyword evidence="1" id="KW-1133">Transmembrane helix</keyword>
<dbReference type="RefSeq" id="WP_052506762.1">
    <property type="nucleotide sequence ID" value="NZ_CEFF01000053.1"/>
</dbReference>
<organism evidence="2 3">
    <name type="scientific">Streptococcus suis</name>
    <dbReference type="NCBI Taxonomy" id="1307"/>
    <lineage>
        <taxon>Bacteria</taxon>
        <taxon>Bacillati</taxon>
        <taxon>Bacillota</taxon>
        <taxon>Bacilli</taxon>
        <taxon>Lactobacillales</taxon>
        <taxon>Streptococcaceae</taxon>
        <taxon>Streptococcus</taxon>
    </lineage>
</organism>
<dbReference type="Proteomes" id="UP000072618">
    <property type="component" value="Unassembled WGS sequence"/>
</dbReference>
<feature type="transmembrane region" description="Helical" evidence="1">
    <location>
        <begin position="12"/>
        <end position="30"/>
    </location>
</feature>
<proteinExistence type="predicted"/>
<accession>A0A0Z8CXP9</accession>